<gene>
    <name evidence="1" type="ORF">RRG08_030091</name>
</gene>
<evidence type="ECO:0000313" key="2">
    <source>
        <dbReference type="Proteomes" id="UP001283361"/>
    </source>
</evidence>
<organism evidence="1 2">
    <name type="scientific">Elysia crispata</name>
    <name type="common">lettuce slug</name>
    <dbReference type="NCBI Taxonomy" id="231223"/>
    <lineage>
        <taxon>Eukaryota</taxon>
        <taxon>Metazoa</taxon>
        <taxon>Spiralia</taxon>
        <taxon>Lophotrochozoa</taxon>
        <taxon>Mollusca</taxon>
        <taxon>Gastropoda</taxon>
        <taxon>Heterobranchia</taxon>
        <taxon>Euthyneura</taxon>
        <taxon>Panpulmonata</taxon>
        <taxon>Sacoglossa</taxon>
        <taxon>Placobranchoidea</taxon>
        <taxon>Plakobranchidae</taxon>
        <taxon>Elysia</taxon>
    </lineage>
</organism>
<protein>
    <submittedName>
        <fullName evidence="1">Uncharacterized protein</fullName>
    </submittedName>
</protein>
<dbReference type="EMBL" id="JAWDGP010003469">
    <property type="protein sequence ID" value="KAK3774009.1"/>
    <property type="molecule type" value="Genomic_DNA"/>
</dbReference>
<evidence type="ECO:0000313" key="1">
    <source>
        <dbReference type="EMBL" id="KAK3774009.1"/>
    </source>
</evidence>
<dbReference type="AlphaFoldDB" id="A0AAE0ZR14"/>
<reference evidence="1" key="1">
    <citation type="journal article" date="2023" name="G3 (Bethesda)">
        <title>A reference genome for the long-term kleptoplast-retaining sea slug Elysia crispata morphotype clarki.</title>
        <authorList>
            <person name="Eastman K.E."/>
            <person name="Pendleton A.L."/>
            <person name="Shaikh M.A."/>
            <person name="Suttiyut T."/>
            <person name="Ogas R."/>
            <person name="Tomko P."/>
            <person name="Gavelis G."/>
            <person name="Widhalm J.R."/>
            <person name="Wisecaver J.H."/>
        </authorList>
    </citation>
    <scope>NUCLEOTIDE SEQUENCE</scope>
    <source>
        <strain evidence="1">ECLA1</strain>
    </source>
</reference>
<sequence length="136" mass="15076">MVLLLLVEMGDMEEEEEEAGDDADADVDITGNKEYNADADGTDNFDFWDAVIDGDGNGDDIVDDTPYKYGSDDDVISRGRRVNNVLSPSQAPPPFSPASCRRMNVRKARCWNEKALITEGRPAEAESKIDEKEKDE</sequence>
<comment type="caution">
    <text evidence="1">The sequence shown here is derived from an EMBL/GenBank/DDBJ whole genome shotgun (WGS) entry which is preliminary data.</text>
</comment>
<accession>A0AAE0ZR14</accession>
<dbReference type="Proteomes" id="UP001283361">
    <property type="component" value="Unassembled WGS sequence"/>
</dbReference>
<name>A0AAE0ZR14_9GAST</name>
<proteinExistence type="predicted"/>
<keyword evidence="2" id="KW-1185">Reference proteome</keyword>